<gene>
    <name evidence="1" type="ORF">Pint_12325</name>
</gene>
<name>A0ACC0XDJ2_9ROSI</name>
<evidence type="ECO:0000313" key="2">
    <source>
        <dbReference type="Proteomes" id="UP001163603"/>
    </source>
</evidence>
<organism evidence="1 2">
    <name type="scientific">Pistacia integerrima</name>
    <dbReference type="NCBI Taxonomy" id="434235"/>
    <lineage>
        <taxon>Eukaryota</taxon>
        <taxon>Viridiplantae</taxon>
        <taxon>Streptophyta</taxon>
        <taxon>Embryophyta</taxon>
        <taxon>Tracheophyta</taxon>
        <taxon>Spermatophyta</taxon>
        <taxon>Magnoliopsida</taxon>
        <taxon>eudicotyledons</taxon>
        <taxon>Gunneridae</taxon>
        <taxon>Pentapetalae</taxon>
        <taxon>rosids</taxon>
        <taxon>malvids</taxon>
        <taxon>Sapindales</taxon>
        <taxon>Anacardiaceae</taxon>
        <taxon>Pistacia</taxon>
    </lineage>
</organism>
<reference evidence="2" key="1">
    <citation type="journal article" date="2023" name="G3 (Bethesda)">
        <title>Genome assembly and association tests identify interacting loci associated with vigor, precocity, and sex in interspecific pistachio rootstocks.</title>
        <authorList>
            <person name="Palmer W."/>
            <person name="Jacygrad E."/>
            <person name="Sagayaradj S."/>
            <person name="Cavanaugh K."/>
            <person name="Han R."/>
            <person name="Bertier L."/>
            <person name="Beede B."/>
            <person name="Kafkas S."/>
            <person name="Golino D."/>
            <person name="Preece J."/>
            <person name="Michelmore R."/>
        </authorList>
    </citation>
    <scope>NUCLEOTIDE SEQUENCE [LARGE SCALE GENOMIC DNA]</scope>
</reference>
<evidence type="ECO:0000313" key="1">
    <source>
        <dbReference type="EMBL" id="KAJ0016444.1"/>
    </source>
</evidence>
<dbReference type="EMBL" id="CM047747">
    <property type="protein sequence ID" value="KAJ0016444.1"/>
    <property type="molecule type" value="Genomic_DNA"/>
</dbReference>
<accession>A0ACC0XDJ2</accession>
<comment type="caution">
    <text evidence="1">The sequence shown here is derived from an EMBL/GenBank/DDBJ whole genome shotgun (WGS) entry which is preliminary data.</text>
</comment>
<proteinExistence type="predicted"/>
<protein>
    <submittedName>
        <fullName evidence="1">Uncharacterized protein</fullName>
    </submittedName>
</protein>
<keyword evidence="2" id="KW-1185">Reference proteome</keyword>
<sequence length="198" mass="22232">MKDYAAASGSTSTAENVQIVIAPPYQKMDEIEKKNRHFQLCWAALEGDWNIAERIYKEDNIDTQVKLSKDGDTALHIAAAARRTGFVKKLLEQMNKDDLAVKNNAGNTAFFLAAASKRVEIVKAMMGKNEDVVKIRGDNDMLSLHKAAVEGDKEMVEYLYEATGDELLDNNDRFHLLVNLINHGLYGKFSFDIYIRAS</sequence>
<dbReference type="Proteomes" id="UP001163603">
    <property type="component" value="Chromosome 12"/>
</dbReference>